<evidence type="ECO:0000259" key="1">
    <source>
        <dbReference type="Pfam" id="PF01636"/>
    </source>
</evidence>
<dbReference type="InterPro" id="IPR011009">
    <property type="entry name" value="Kinase-like_dom_sf"/>
</dbReference>
<dbReference type="AlphaFoldDB" id="B4REK7"/>
<evidence type="ECO:0000313" key="2">
    <source>
        <dbReference type="EMBL" id="ACG78533.1"/>
    </source>
</evidence>
<dbReference type="Gene3D" id="3.90.1200.10">
    <property type="match status" value="1"/>
</dbReference>
<feature type="domain" description="Aminoglycoside phosphotransferase" evidence="1">
    <location>
        <begin position="35"/>
        <end position="257"/>
    </location>
</feature>
<name>B4REK7_PHEZH</name>
<dbReference type="RefSeq" id="WP_012522675.1">
    <property type="nucleotide sequence ID" value="NC_011144.1"/>
</dbReference>
<dbReference type="HOGENOM" id="CLU_007526_0_1_5"/>
<dbReference type="InterPro" id="IPR041726">
    <property type="entry name" value="ACAD10_11_N"/>
</dbReference>
<dbReference type="Proteomes" id="UP000001868">
    <property type="component" value="Chromosome"/>
</dbReference>
<dbReference type="OrthoDB" id="3806873at2"/>
<organism evidence="2 3">
    <name type="scientific">Phenylobacterium zucineum (strain HLK1)</name>
    <dbReference type="NCBI Taxonomy" id="450851"/>
    <lineage>
        <taxon>Bacteria</taxon>
        <taxon>Pseudomonadati</taxon>
        <taxon>Pseudomonadota</taxon>
        <taxon>Alphaproteobacteria</taxon>
        <taxon>Caulobacterales</taxon>
        <taxon>Caulobacteraceae</taxon>
        <taxon>Phenylobacterium</taxon>
    </lineage>
</organism>
<dbReference type="SUPFAM" id="SSF56112">
    <property type="entry name" value="Protein kinase-like (PK-like)"/>
    <property type="match status" value="1"/>
</dbReference>
<dbReference type="EMBL" id="CP000747">
    <property type="protein sequence ID" value="ACG78533.1"/>
    <property type="molecule type" value="Genomic_DNA"/>
</dbReference>
<gene>
    <name evidence="2" type="ordered locus">PHZ_c2122</name>
</gene>
<accession>B4REK7</accession>
<dbReference type="KEGG" id="pzu:PHZ_c2122"/>
<protein>
    <recommendedName>
        <fullName evidence="1">Aminoglycoside phosphotransferase domain-containing protein</fullName>
    </recommendedName>
</protein>
<dbReference type="InterPro" id="IPR002575">
    <property type="entry name" value="Aminoglycoside_PTrfase"/>
</dbReference>
<dbReference type="PANTHER" id="PTHR47829:SF3">
    <property type="entry name" value="AMINOGLYCOSIDE PHOSPHOTRANSFERASE DOMAIN-CONTAINING PROTEIN"/>
    <property type="match status" value="1"/>
</dbReference>
<sequence>MPSETEALPRADDVDATALGRWMQGSVEGFAGPLEVRRFAGGQSNPTYQLVTPDRRYVLRRKPPGALLASAHAVDREFRVMHALGRAGYPVPRTYALCEDEAVIGSMFYVMEMVEGRILWDGRLPDHAPEERAGIYEAQIEALAALHRLEPQAVGLADFGRPGNYFGRQVARWTRQYRASAGPDYPEMERLIEWLPQSLPPERPARVVHGDFRLDNMVLHPDEPRVVAVLDWELSTLGDPIADLTYFLMHWVTPAHERNSLNGLDLPALGIPTLEQALERYLELTGDRMAVSLDWCLAYNLFRLAAILQGVAGRARAGAANNARAFQAQDRVGPLATAAWSFARRAGAAA</sequence>
<dbReference type="CDD" id="cd05154">
    <property type="entry name" value="ACAD10_11_N-like"/>
    <property type="match status" value="1"/>
</dbReference>
<dbReference type="PANTHER" id="PTHR47829">
    <property type="entry name" value="HYDROLASE, PUTATIVE (AFU_ORTHOLOGUE AFUA_1G12880)-RELATED"/>
    <property type="match status" value="1"/>
</dbReference>
<keyword evidence="3" id="KW-1185">Reference proteome</keyword>
<reference evidence="2 3" key="1">
    <citation type="journal article" date="2008" name="BMC Genomics">
        <title>Complete genome of Phenylobacterium zucineum - a novel facultative intracellular bacterium isolated from human erythroleukemia cell line K562.</title>
        <authorList>
            <person name="Luo Y."/>
            <person name="Xu X."/>
            <person name="Ding Z."/>
            <person name="Liu Z."/>
            <person name="Zhang B."/>
            <person name="Yan Z."/>
            <person name="Sun J."/>
            <person name="Hu S."/>
            <person name="Hu X."/>
        </authorList>
    </citation>
    <scope>NUCLEOTIDE SEQUENCE [LARGE SCALE GENOMIC DNA]</scope>
    <source>
        <strain evidence="2 3">HLK1</strain>
    </source>
</reference>
<proteinExistence type="predicted"/>
<dbReference type="eggNOG" id="COG3173">
    <property type="taxonomic scope" value="Bacteria"/>
</dbReference>
<dbReference type="InterPro" id="IPR052898">
    <property type="entry name" value="ACAD10-like"/>
</dbReference>
<dbReference type="STRING" id="450851.PHZ_c2122"/>
<dbReference type="Pfam" id="PF01636">
    <property type="entry name" value="APH"/>
    <property type="match status" value="1"/>
</dbReference>
<evidence type="ECO:0000313" key="3">
    <source>
        <dbReference type="Proteomes" id="UP000001868"/>
    </source>
</evidence>
<dbReference type="Gene3D" id="3.30.200.20">
    <property type="entry name" value="Phosphorylase Kinase, domain 1"/>
    <property type="match status" value="1"/>
</dbReference>